<dbReference type="CDD" id="cd21452">
    <property type="entry name" value="DLC-like_DYNLL1_DYNLL2"/>
    <property type="match status" value="1"/>
</dbReference>
<evidence type="ECO:0000256" key="8">
    <source>
        <dbReference type="ARBA" id="ARBA00023212"/>
    </source>
</evidence>
<dbReference type="PANTHER" id="PTHR11886:SF40">
    <property type="entry name" value="DYNEIN LIGHT CHAIN"/>
    <property type="match status" value="1"/>
</dbReference>
<evidence type="ECO:0000256" key="7">
    <source>
        <dbReference type="ARBA" id="ARBA00022927"/>
    </source>
</evidence>
<evidence type="ECO:0000256" key="1">
    <source>
        <dbReference type="ARBA" id="ARBA00004123"/>
    </source>
</evidence>
<dbReference type="FunFam" id="3.30.740.10:FF:000005">
    <property type="entry name" value="Dynein light chain"/>
    <property type="match status" value="1"/>
</dbReference>
<dbReference type="GO" id="GO:0005634">
    <property type="term" value="C:nucleus"/>
    <property type="evidence" value="ECO:0007669"/>
    <property type="project" value="UniProtKB-SubCell"/>
</dbReference>
<dbReference type="RefSeq" id="XP_015657859.1">
    <property type="nucleotide sequence ID" value="XM_015803217.1"/>
</dbReference>
<dbReference type="SMART" id="SM01375">
    <property type="entry name" value="Dynein_light"/>
    <property type="match status" value="1"/>
</dbReference>
<keyword evidence="3" id="KW-0813">Transport</keyword>
<dbReference type="AlphaFoldDB" id="A0A0M9FZN9"/>
<keyword evidence="7" id="KW-0653">Protein transport</keyword>
<dbReference type="EMBL" id="LGTL01000010">
    <property type="protein sequence ID" value="KPA79419.1"/>
    <property type="molecule type" value="Genomic_DNA"/>
</dbReference>
<keyword evidence="9" id="KW-0539">Nucleus</keyword>
<evidence type="ECO:0000256" key="2">
    <source>
        <dbReference type="ARBA" id="ARBA00004245"/>
    </source>
</evidence>
<name>A0A0M9FZN9_LEPPY</name>
<evidence type="ECO:0000256" key="4">
    <source>
        <dbReference type="ARBA" id="ARBA00022490"/>
    </source>
</evidence>
<keyword evidence="12" id="KW-1185">Reference proteome</keyword>
<evidence type="ECO:0000256" key="6">
    <source>
        <dbReference type="ARBA" id="ARBA00022816"/>
    </source>
</evidence>
<evidence type="ECO:0000256" key="10">
    <source>
        <dbReference type="RuleBase" id="RU365010"/>
    </source>
</evidence>
<dbReference type="OrthoDB" id="10033309at2759"/>
<dbReference type="EMBL" id="LGTL01000010">
    <property type="protein sequence ID" value="KPA79420.1"/>
    <property type="molecule type" value="Genomic_DNA"/>
</dbReference>
<comment type="caution">
    <text evidence="11">The sequence shown here is derived from an EMBL/GenBank/DDBJ whole genome shotgun (WGS) entry which is preliminary data.</text>
</comment>
<reference evidence="11 12" key="1">
    <citation type="submission" date="2015-07" db="EMBL/GenBank/DDBJ databases">
        <title>High-quality genome of monoxenous trypanosomatid Leptomonas pyrrhocoris.</title>
        <authorList>
            <person name="Flegontov P."/>
            <person name="Butenko A."/>
            <person name="Firsov S."/>
            <person name="Vlcek C."/>
            <person name="Logacheva M.D."/>
            <person name="Field M."/>
            <person name="Filatov D."/>
            <person name="Flegontova O."/>
            <person name="Gerasimov E."/>
            <person name="Jackson A.P."/>
            <person name="Kelly S."/>
            <person name="Opperdoes F."/>
            <person name="O'Reilly A."/>
            <person name="Votypka J."/>
            <person name="Yurchenko V."/>
            <person name="Lukes J."/>
        </authorList>
    </citation>
    <scope>NUCLEOTIDE SEQUENCE [LARGE SCALE GENOMIC DNA]</scope>
    <source>
        <strain evidence="11">H10</strain>
    </source>
</reference>
<keyword evidence="10" id="KW-0243">Dynein</keyword>
<dbReference type="GO" id="GO:0051028">
    <property type="term" value="P:mRNA transport"/>
    <property type="evidence" value="ECO:0007669"/>
    <property type="project" value="UniProtKB-KW"/>
</dbReference>
<keyword evidence="10" id="KW-0505">Motor protein</keyword>
<dbReference type="PANTHER" id="PTHR11886">
    <property type="entry name" value="DYNEIN LIGHT CHAIN"/>
    <property type="match status" value="1"/>
</dbReference>
<sequence>MSERRPNIKVADISPEMQTDAVEVATKAIKEHQMEKDMAAHIKREFDKRYFPTWHCIVGRSFGADVVHENKNFIYFYVGQLSVLLWKTG</sequence>
<keyword evidence="4 10" id="KW-0963">Cytoplasm</keyword>
<dbReference type="GeneID" id="26905552"/>
<dbReference type="GO" id="GO:0005874">
    <property type="term" value="C:microtubule"/>
    <property type="evidence" value="ECO:0007669"/>
    <property type="project" value="UniProtKB-KW"/>
</dbReference>
<dbReference type="Proteomes" id="UP000037923">
    <property type="component" value="Unassembled WGS sequence"/>
</dbReference>
<dbReference type="Pfam" id="PF01221">
    <property type="entry name" value="Dynein_light"/>
    <property type="match status" value="1"/>
</dbReference>
<dbReference type="InterPro" id="IPR001372">
    <property type="entry name" value="Dynein_light_chain_typ-1/2"/>
</dbReference>
<evidence type="ECO:0000256" key="3">
    <source>
        <dbReference type="ARBA" id="ARBA00022448"/>
    </source>
</evidence>
<protein>
    <recommendedName>
        <fullName evidence="10">Dynein light chain</fullName>
    </recommendedName>
</protein>
<gene>
    <name evidence="11" type="ORF">ABB37_05262</name>
</gene>
<keyword evidence="5 10" id="KW-0493">Microtubule</keyword>
<dbReference type="OMA" id="QGCFIHF"/>
<accession>A0A0M9FZN9</accession>
<dbReference type="RefSeq" id="XP_015657858.1">
    <property type="nucleotide sequence ID" value="XM_015803216.1"/>
</dbReference>
<dbReference type="InterPro" id="IPR037177">
    <property type="entry name" value="DLC_sf"/>
</dbReference>
<evidence type="ECO:0000256" key="5">
    <source>
        <dbReference type="ARBA" id="ARBA00022701"/>
    </source>
</evidence>
<dbReference type="GO" id="GO:0045505">
    <property type="term" value="F:dynein intermediate chain binding"/>
    <property type="evidence" value="ECO:0007669"/>
    <property type="project" value="TreeGrafter"/>
</dbReference>
<keyword evidence="8 10" id="KW-0206">Cytoskeleton</keyword>
<evidence type="ECO:0000313" key="12">
    <source>
        <dbReference type="Proteomes" id="UP000037923"/>
    </source>
</evidence>
<comment type="similarity">
    <text evidence="10">Belongs to the dynein light chain family.</text>
</comment>
<dbReference type="VEuPathDB" id="TriTrypDB:LpyrH10_10_0310"/>
<keyword evidence="6" id="KW-0509">mRNA transport</keyword>
<dbReference type="SUPFAM" id="SSF54648">
    <property type="entry name" value="DLC"/>
    <property type="match status" value="1"/>
</dbReference>
<dbReference type="GO" id="GO:0015031">
    <property type="term" value="P:protein transport"/>
    <property type="evidence" value="ECO:0007669"/>
    <property type="project" value="UniProtKB-KW"/>
</dbReference>
<dbReference type="Gene3D" id="3.30.740.10">
    <property type="entry name" value="Protein Inhibitor Of Neuronal Nitric Oxide Synthase"/>
    <property type="match status" value="1"/>
</dbReference>
<proteinExistence type="inferred from homology"/>
<organism evidence="11 12">
    <name type="scientific">Leptomonas pyrrhocoris</name>
    <name type="common">Firebug parasite</name>
    <dbReference type="NCBI Taxonomy" id="157538"/>
    <lineage>
        <taxon>Eukaryota</taxon>
        <taxon>Discoba</taxon>
        <taxon>Euglenozoa</taxon>
        <taxon>Kinetoplastea</taxon>
        <taxon>Metakinetoplastina</taxon>
        <taxon>Trypanosomatida</taxon>
        <taxon>Trypanosomatidae</taxon>
        <taxon>Leishmaniinae</taxon>
        <taxon>Leptomonas</taxon>
    </lineage>
</organism>
<evidence type="ECO:0000256" key="9">
    <source>
        <dbReference type="ARBA" id="ARBA00023242"/>
    </source>
</evidence>
<evidence type="ECO:0000313" key="11">
    <source>
        <dbReference type="EMBL" id="KPA79420.1"/>
    </source>
</evidence>
<dbReference type="GO" id="GO:0007017">
    <property type="term" value="P:microtubule-based process"/>
    <property type="evidence" value="ECO:0007669"/>
    <property type="project" value="InterPro"/>
</dbReference>
<dbReference type="GO" id="GO:0005868">
    <property type="term" value="C:cytoplasmic dynein complex"/>
    <property type="evidence" value="ECO:0007669"/>
    <property type="project" value="TreeGrafter"/>
</dbReference>
<comment type="subcellular location">
    <subcellularLocation>
        <location evidence="2 10">Cytoplasm</location>
        <location evidence="2 10">Cytoskeleton</location>
    </subcellularLocation>
    <subcellularLocation>
        <location evidence="1">Nucleus</location>
    </subcellularLocation>
</comment>